<feature type="compositionally biased region" description="Low complexity" evidence="1">
    <location>
        <begin position="1251"/>
        <end position="1266"/>
    </location>
</feature>
<dbReference type="Proteomes" id="UP000016923">
    <property type="component" value="Unassembled WGS sequence"/>
</dbReference>
<evidence type="ECO:0000313" key="3">
    <source>
        <dbReference type="Proteomes" id="UP000016923"/>
    </source>
</evidence>
<feature type="compositionally biased region" description="Polar residues" evidence="1">
    <location>
        <begin position="67"/>
        <end position="90"/>
    </location>
</feature>
<feature type="compositionally biased region" description="Basic and acidic residues" evidence="1">
    <location>
        <begin position="179"/>
        <end position="191"/>
    </location>
</feature>
<protein>
    <submittedName>
        <fullName evidence="2">Uncharacterized protein</fullName>
    </submittedName>
</protein>
<feature type="compositionally biased region" description="Low complexity" evidence="1">
    <location>
        <begin position="918"/>
        <end position="928"/>
    </location>
</feature>
<accession>S3BSM7</accession>
<feature type="compositionally biased region" description="Low complexity" evidence="1">
    <location>
        <begin position="348"/>
        <end position="357"/>
    </location>
</feature>
<feature type="compositionally biased region" description="Polar residues" evidence="1">
    <location>
        <begin position="711"/>
        <end position="738"/>
    </location>
</feature>
<feature type="compositionally biased region" description="Polar residues" evidence="1">
    <location>
        <begin position="1046"/>
        <end position="1072"/>
    </location>
</feature>
<feature type="region of interest" description="Disordered" evidence="1">
    <location>
        <begin position="609"/>
        <end position="637"/>
    </location>
</feature>
<feature type="region of interest" description="Disordered" evidence="1">
    <location>
        <begin position="678"/>
        <end position="738"/>
    </location>
</feature>
<evidence type="ECO:0000313" key="2">
    <source>
        <dbReference type="EMBL" id="EPE02411.1"/>
    </source>
</evidence>
<feature type="region of interest" description="Disordered" evidence="1">
    <location>
        <begin position="976"/>
        <end position="1524"/>
    </location>
</feature>
<feature type="compositionally biased region" description="Low complexity" evidence="1">
    <location>
        <begin position="134"/>
        <end position="152"/>
    </location>
</feature>
<feature type="region of interest" description="Disordered" evidence="1">
    <location>
        <begin position="263"/>
        <end position="390"/>
    </location>
</feature>
<feature type="region of interest" description="Disordered" evidence="1">
    <location>
        <begin position="874"/>
        <end position="930"/>
    </location>
</feature>
<feature type="compositionally biased region" description="Low complexity" evidence="1">
    <location>
        <begin position="1095"/>
        <end position="1116"/>
    </location>
</feature>
<feature type="compositionally biased region" description="Basic and acidic residues" evidence="1">
    <location>
        <begin position="288"/>
        <end position="299"/>
    </location>
</feature>
<proteinExistence type="predicted"/>
<dbReference type="OrthoDB" id="5244050at2759"/>
<sequence>MARFGFAVPGRRKHDIPTVAAPQLTKAQKILGTSQINVDASTAPVLSLPPTFSQPLSLPEPSPARFSHSQSYAQSHVPPHSNNNLHNAPNWDAQSTANTCISINISEGSLGLSGIYEDLLDGTTSNTGLTDSNTATHSTTSRSHAGHAASSRRPPPPSDFGAESGVLPRKFLAPSGRGAESHHGIYDNDPLDDRDIALYNQEIRSITDASSVRRKLSAGTIMSYYDKSKVPLNISQQTSSSAMAKGLPTKAKALLDVDNSISQANKKAKKRPSKLDLTRMFSSNSSDKGTDRSDKKDLARSPSLKSATTDHLSRPVSSHRKKSEPNVRSKLRKTMSTTDMAANDKARAQAQAQAAAATKESRRISARSGKSGKSGKSGNSGKSNNNQRLTPSTQEAAGLQNLYEHYEQMTFRDVFAEAQAEAEAEAEAEAAETAAIAAAYANASRVLNEEEQTATEDGDVYDTELAGDGEGMLIEVHDAHNAHSAHNAHNAHDRGYANYAPEYAQGQHPAYNQQHVIRTATSYKDIAAYLGGYENTEALQQAEALNNLSLLPDAPRHQQSGNVHSQSSLLQPGDCSDSISSRHTRTSRASKRTSLSLLELDLQQNSILSLSSDSEDDEYSSRPKTSSSGGDQRNISNTSTEVQLPQPTIQLQLQQNQPPQLPPLLTEIDRQSFMTLPASVYSGNGRSSQNSQNSNSTTSTARAPTLRDTWTLASSRESTTSVASNRTGTSGRTTLSNHTAAESVSGRYTVHEARAITLIPAQGASYNRNSRASSKNGLSPGPLSIMTSASGMDRLSPLPSPGFPRAPSPPLSPTSVDFLMQSRHTSVCDAEAARGSFARTGSVVRAGSVATVNKIAVVSARGSLSVPDLRAAAAPPAPNFPPPAIPQAFSQPQLATTQTAQAIQQSPPAQKNPPQPQPQQATPSQSGQGRFMAVTRQEEALLAAFRKKRIQMRDSIIAEFEDGPGLDEDDVVQTDADLNTKPKAELRRSSNGSGLELHSPQPRSSSRASFTVQSQSQPQLPTRSNSQASVRRSASHASIQPPRPESQASATRSMSQASVYIPVTRSSSQASIHPQPPVMQFEDSSFPVPPSPAIRSSLSLRSSSVSSATRRTSLSLFPPAASTSRQLSPGLPSPGMPSPGLLSPHQKLPASPGFAPGFGFPSSPGLKPPVSPGFAPRFSMMWNEPLSPRSKPPTMALPPPPPSSSRSRFSEPLSPRSLPASAMTLPPLSTISEPRNRLSIIEEPLSPRSKPPTARLPTPPRTTATAKNADLDRVLTQLENSQKERRESTSASGSLTESSASGSNNDSNSGSGTTSGTTSASGSDGSPGRSDDGKSKTGLGLGIGIDSDSFPAVPRNKLSISGTSASDLASAPLPSSSSFGSFSSFSLTASTPRKKRPLPPPLVTSMAGRRVSMGMGFNQNQSHGPYSPFSPKASPLPTHDEESSPSFSELVETALEEKAAEGIPRPDSPLESPLPLPFKRNVRISAVGGPIGASSNAGSRRGSQTSYAGQGRMSMEAGWWPDDG</sequence>
<feature type="compositionally biased region" description="Low complexity" evidence="1">
    <location>
        <begin position="682"/>
        <end position="703"/>
    </location>
</feature>
<dbReference type="VEuPathDB" id="FungiDB:F503_00679"/>
<feature type="region of interest" description="Disordered" evidence="1">
    <location>
        <begin position="127"/>
        <end position="191"/>
    </location>
</feature>
<feature type="compositionally biased region" description="Low complexity" evidence="1">
    <location>
        <begin position="1204"/>
        <end position="1219"/>
    </location>
</feature>
<feature type="compositionally biased region" description="Low complexity" evidence="1">
    <location>
        <begin position="1289"/>
        <end position="1328"/>
    </location>
</feature>
<feature type="compositionally biased region" description="Low complexity" evidence="1">
    <location>
        <begin position="1363"/>
        <end position="1391"/>
    </location>
</feature>
<feature type="compositionally biased region" description="Polar residues" evidence="1">
    <location>
        <begin position="766"/>
        <end position="777"/>
    </location>
</feature>
<organism evidence="2 3">
    <name type="scientific">Ophiostoma piceae (strain UAMH 11346)</name>
    <name type="common">Sap stain fungus</name>
    <dbReference type="NCBI Taxonomy" id="1262450"/>
    <lineage>
        <taxon>Eukaryota</taxon>
        <taxon>Fungi</taxon>
        <taxon>Dikarya</taxon>
        <taxon>Ascomycota</taxon>
        <taxon>Pezizomycotina</taxon>
        <taxon>Sordariomycetes</taxon>
        <taxon>Sordariomycetidae</taxon>
        <taxon>Ophiostomatales</taxon>
        <taxon>Ophiostomataceae</taxon>
        <taxon>Ophiostoma</taxon>
    </lineage>
</organism>
<dbReference type="HOGENOM" id="CLU_247584_0_0_1"/>
<feature type="region of interest" description="Disordered" evidence="1">
    <location>
        <begin position="552"/>
        <end position="591"/>
    </location>
</feature>
<feature type="compositionally biased region" description="Low complexity" evidence="1">
    <location>
        <begin position="886"/>
        <end position="909"/>
    </location>
</feature>
<feature type="compositionally biased region" description="Pro residues" evidence="1">
    <location>
        <begin position="875"/>
        <end position="885"/>
    </location>
</feature>
<dbReference type="STRING" id="1262450.S3BSM7"/>
<feature type="compositionally biased region" description="Polar residues" evidence="1">
    <location>
        <begin position="557"/>
        <end position="570"/>
    </location>
</feature>
<feature type="compositionally biased region" description="Basic residues" evidence="1">
    <location>
        <begin position="582"/>
        <end position="591"/>
    </location>
</feature>
<feature type="compositionally biased region" description="Polar residues" evidence="1">
    <location>
        <begin position="1001"/>
        <end position="1038"/>
    </location>
</feature>
<feature type="compositionally biased region" description="Basic and acidic residues" evidence="1">
    <location>
        <begin position="978"/>
        <end position="988"/>
    </location>
</feature>
<gene>
    <name evidence="2" type="ORF">F503_00679</name>
</gene>
<feature type="region of interest" description="Disordered" evidence="1">
    <location>
        <begin position="53"/>
        <end position="90"/>
    </location>
</feature>
<dbReference type="eggNOG" id="ENOG502SNX3">
    <property type="taxonomic scope" value="Eukaryota"/>
</dbReference>
<feature type="region of interest" description="Disordered" evidence="1">
    <location>
        <begin position="766"/>
        <end position="789"/>
    </location>
</feature>
<feature type="compositionally biased region" description="Polar residues" evidence="1">
    <location>
        <begin position="622"/>
        <end position="637"/>
    </location>
</feature>
<dbReference type="EMBL" id="KE148179">
    <property type="protein sequence ID" value="EPE02411.1"/>
    <property type="molecule type" value="Genomic_DNA"/>
</dbReference>
<feature type="compositionally biased region" description="Low complexity" evidence="1">
    <location>
        <begin position="1492"/>
        <end position="1503"/>
    </location>
</feature>
<evidence type="ECO:0000256" key="1">
    <source>
        <dbReference type="SAM" id="MobiDB-lite"/>
    </source>
</evidence>
<name>S3BSM7_OPHP1</name>
<feature type="compositionally biased region" description="Low complexity" evidence="1">
    <location>
        <begin position="368"/>
        <end position="386"/>
    </location>
</feature>
<keyword evidence="3" id="KW-1185">Reference proteome</keyword>
<reference evidence="2 3" key="1">
    <citation type="journal article" date="2013" name="BMC Genomics">
        <title>The genome and transcriptome of the pine saprophyte Ophiostoma piceae, and a comparison with the bark beetle-associated pine pathogen Grosmannia clavigera.</title>
        <authorList>
            <person name="Haridas S."/>
            <person name="Wang Y."/>
            <person name="Lim L."/>
            <person name="Massoumi Alamouti S."/>
            <person name="Jackman S."/>
            <person name="Docking R."/>
            <person name="Robertson G."/>
            <person name="Birol I."/>
            <person name="Bohlmann J."/>
            <person name="Breuil C."/>
        </authorList>
    </citation>
    <scope>NUCLEOTIDE SEQUENCE [LARGE SCALE GENOMIC DNA]</scope>
    <source>
        <strain evidence="2 3">UAMH 11346</strain>
    </source>
</reference>